<dbReference type="InterPro" id="IPR050397">
    <property type="entry name" value="Env_Response_Regulators"/>
</dbReference>
<organism evidence="2 3">
    <name type="scientific">Methylomonas denitrificans</name>
    <dbReference type="NCBI Taxonomy" id="1538553"/>
    <lineage>
        <taxon>Bacteria</taxon>
        <taxon>Pseudomonadati</taxon>
        <taxon>Pseudomonadota</taxon>
        <taxon>Gammaproteobacteria</taxon>
        <taxon>Methylococcales</taxon>
        <taxon>Methylococcaceae</taxon>
        <taxon>Methylomonas</taxon>
    </lineage>
</organism>
<dbReference type="KEGG" id="mdn:JT25_010425"/>
<dbReference type="GO" id="GO:0005829">
    <property type="term" value="C:cytosol"/>
    <property type="evidence" value="ECO:0007669"/>
    <property type="project" value="TreeGrafter"/>
</dbReference>
<dbReference type="GO" id="GO:0003700">
    <property type="term" value="F:DNA-binding transcription factor activity"/>
    <property type="evidence" value="ECO:0007669"/>
    <property type="project" value="TreeGrafter"/>
</dbReference>
<dbReference type="InterPro" id="IPR000595">
    <property type="entry name" value="cNMP-bd_dom"/>
</dbReference>
<dbReference type="SMART" id="SM00100">
    <property type="entry name" value="cNMP"/>
    <property type="match status" value="1"/>
</dbReference>
<evidence type="ECO:0000259" key="1">
    <source>
        <dbReference type="PROSITE" id="PS50042"/>
    </source>
</evidence>
<dbReference type="PANTHER" id="PTHR24567">
    <property type="entry name" value="CRP FAMILY TRANSCRIPTIONAL REGULATORY PROTEIN"/>
    <property type="match status" value="1"/>
</dbReference>
<dbReference type="EMBL" id="CP014476">
    <property type="protein sequence ID" value="AMK76898.1"/>
    <property type="molecule type" value="Genomic_DNA"/>
</dbReference>
<dbReference type="InterPro" id="IPR014710">
    <property type="entry name" value="RmlC-like_jellyroll"/>
</dbReference>
<dbReference type="AlphaFoldDB" id="A0A126T4A2"/>
<dbReference type="InterPro" id="IPR018490">
    <property type="entry name" value="cNMP-bd_dom_sf"/>
</dbReference>
<dbReference type="Pfam" id="PF00027">
    <property type="entry name" value="cNMP_binding"/>
    <property type="match status" value="1"/>
</dbReference>
<protein>
    <recommendedName>
        <fullName evidence="1">Cyclic nucleotide-binding domain-containing protein</fullName>
    </recommendedName>
</protein>
<dbReference type="STRING" id="1538553.JT25_010425"/>
<sequence length="162" mass="18499">MPESVSLYTLKSLLEHPEFSAGDYWYEKYYDANQVVFLEGDKGRNIYVILSGQVSVCTRVVLSENQQMLSGLCELFDGDEFAHSCFFDDEPHSATVKTVTDCRLAVIDAVKLKQFLDNNPELGYRLLTHWIGIILPRIRQGNKRLSSLFSWGLKAHDIDSLF</sequence>
<dbReference type="OrthoDB" id="6881322at2"/>
<evidence type="ECO:0000313" key="2">
    <source>
        <dbReference type="EMBL" id="AMK76898.1"/>
    </source>
</evidence>
<gene>
    <name evidence="2" type="ORF">JT25_010425</name>
</gene>
<dbReference type="Gene3D" id="2.60.120.10">
    <property type="entry name" value="Jelly Rolls"/>
    <property type="match status" value="1"/>
</dbReference>
<dbReference type="CDD" id="cd00038">
    <property type="entry name" value="CAP_ED"/>
    <property type="match status" value="1"/>
</dbReference>
<name>A0A126T4A2_9GAMM</name>
<dbReference type="Proteomes" id="UP000030512">
    <property type="component" value="Chromosome"/>
</dbReference>
<dbReference type="PROSITE" id="PS50042">
    <property type="entry name" value="CNMP_BINDING_3"/>
    <property type="match status" value="1"/>
</dbReference>
<dbReference type="RefSeq" id="WP_036272581.1">
    <property type="nucleotide sequence ID" value="NZ_CP014476.1"/>
</dbReference>
<keyword evidence="3" id="KW-1185">Reference proteome</keyword>
<feature type="domain" description="Cyclic nucleotide-binding" evidence="1">
    <location>
        <begin position="9"/>
        <end position="133"/>
    </location>
</feature>
<dbReference type="PANTHER" id="PTHR24567:SF74">
    <property type="entry name" value="HTH-TYPE TRANSCRIPTIONAL REGULATOR ARCR"/>
    <property type="match status" value="1"/>
</dbReference>
<evidence type="ECO:0000313" key="3">
    <source>
        <dbReference type="Proteomes" id="UP000030512"/>
    </source>
</evidence>
<accession>A0A126T4A2</accession>
<proteinExistence type="predicted"/>
<reference evidence="2 3" key="1">
    <citation type="journal article" date="2015" name="Environ. Microbiol.">
        <title>Methane oxidation coupled to nitrate reduction under hypoxia by the Gammaproteobacterium Methylomonas denitrificans, sp. nov. type strain FJG1.</title>
        <authorList>
            <person name="Kits K.D."/>
            <person name="Klotz M.G."/>
            <person name="Stein L.Y."/>
        </authorList>
    </citation>
    <scope>NUCLEOTIDE SEQUENCE [LARGE SCALE GENOMIC DNA]</scope>
    <source>
        <strain evidence="2 3">FJG1</strain>
    </source>
</reference>
<dbReference type="SUPFAM" id="SSF51206">
    <property type="entry name" value="cAMP-binding domain-like"/>
    <property type="match status" value="1"/>
</dbReference>